<dbReference type="PROSITE" id="PS51682">
    <property type="entry name" value="SAM_OMT_I"/>
    <property type="match status" value="1"/>
</dbReference>
<protein>
    <recommendedName>
        <fullName evidence="6">SAM-dependent methyltransferase</fullName>
    </recommendedName>
</protein>
<proteinExistence type="predicted"/>
<keyword evidence="1" id="KW-0489">Methyltransferase</keyword>
<dbReference type="AlphaFoldDB" id="A0A1Q9H214"/>
<dbReference type="GO" id="GO:0032259">
    <property type="term" value="P:methylation"/>
    <property type="evidence" value="ECO:0007669"/>
    <property type="project" value="UniProtKB-KW"/>
</dbReference>
<dbReference type="InterPro" id="IPR029063">
    <property type="entry name" value="SAM-dependent_MTases_sf"/>
</dbReference>
<dbReference type="InterPro" id="IPR002935">
    <property type="entry name" value="SAM_O-MeTrfase"/>
</dbReference>
<dbReference type="InterPro" id="IPR050362">
    <property type="entry name" value="Cation-dep_OMT"/>
</dbReference>
<keyword evidence="3" id="KW-0949">S-adenosyl-L-methionine</keyword>
<dbReference type="Proteomes" id="UP000186905">
    <property type="component" value="Unassembled WGS sequence"/>
</dbReference>
<organism evidence="4 5">
    <name type="scientific">Photobacterium proteolyticum</name>
    <dbReference type="NCBI Taxonomy" id="1903952"/>
    <lineage>
        <taxon>Bacteria</taxon>
        <taxon>Pseudomonadati</taxon>
        <taxon>Pseudomonadota</taxon>
        <taxon>Gammaproteobacteria</taxon>
        <taxon>Vibrionales</taxon>
        <taxon>Vibrionaceae</taxon>
        <taxon>Photobacterium</taxon>
    </lineage>
</organism>
<dbReference type="PANTHER" id="PTHR10509:SF14">
    <property type="entry name" value="CAFFEOYL-COA O-METHYLTRANSFERASE 3-RELATED"/>
    <property type="match status" value="1"/>
</dbReference>
<keyword evidence="2" id="KW-0808">Transferase</keyword>
<dbReference type="GO" id="GO:0008171">
    <property type="term" value="F:O-methyltransferase activity"/>
    <property type="evidence" value="ECO:0007669"/>
    <property type="project" value="InterPro"/>
</dbReference>
<evidence type="ECO:0000256" key="2">
    <source>
        <dbReference type="ARBA" id="ARBA00022679"/>
    </source>
</evidence>
<evidence type="ECO:0000313" key="5">
    <source>
        <dbReference type="Proteomes" id="UP000186905"/>
    </source>
</evidence>
<dbReference type="SUPFAM" id="SSF53335">
    <property type="entry name" value="S-adenosyl-L-methionine-dependent methyltransferases"/>
    <property type="match status" value="1"/>
</dbReference>
<evidence type="ECO:0000256" key="3">
    <source>
        <dbReference type="ARBA" id="ARBA00022691"/>
    </source>
</evidence>
<dbReference type="RefSeq" id="WP_075761682.1">
    <property type="nucleotide sequence ID" value="NZ_MJIL01000031.1"/>
</dbReference>
<dbReference type="CDD" id="cd02440">
    <property type="entry name" value="AdoMet_MTases"/>
    <property type="match status" value="1"/>
</dbReference>
<name>A0A1Q9H214_9GAMM</name>
<dbReference type="PANTHER" id="PTHR10509">
    <property type="entry name" value="O-METHYLTRANSFERASE-RELATED"/>
    <property type="match status" value="1"/>
</dbReference>
<accession>A0A1Q9H214</accession>
<sequence length="218" mass="24883">MKYLNFDDQLNKYISKHNDQDDELLKELREVTYQKTGRKMMISPDQAQFFRTLLACLQPRKILEVGVFTGYSSTVMARVIPDSARIVACDISEEWTAIAKEYWLTAGVDHKVSLKLGNANLTLSELIEKGNKSTFDMAFIDADKISYDDYFEKAIKLLKPKGIIIIDNVLWKGTVAKPERVDEDITALRHLNDKLAKDERVYSTLLPIGDGMLMITKL</sequence>
<dbReference type="GO" id="GO:0008757">
    <property type="term" value="F:S-adenosylmethionine-dependent methyltransferase activity"/>
    <property type="evidence" value="ECO:0007669"/>
    <property type="project" value="TreeGrafter"/>
</dbReference>
<dbReference type="Gene3D" id="3.40.50.150">
    <property type="entry name" value="Vaccinia Virus protein VP39"/>
    <property type="match status" value="1"/>
</dbReference>
<gene>
    <name evidence="4" type="ORF">BIT28_23415</name>
</gene>
<keyword evidence="5" id="KW-1185">Reference proteome</keyword>
<dbReference type="OrthoDB" id="9799672at2"/>
<dbReference type="EMBL" id="MJIL01000031">
    <property type="protein sequence ID" value="OLQ81829.1"/>
    <property type="molecule type" value="Genomic_DNA"/>
</dbReference>
<dbReference type="STRING" id="1903952.BIT28_23415"/>
<comment type="caution">
    <text evidence="4">The sequence shown here is derived from an EMBL/GenBank/DDBJ whole genome shotgun (WGS) entry which is preliminary data.</text>
</comment>
<evidence type="ECO:0000256" key="1">
    <source>
        <dbReference type="ARBA" id="ARBA00022603"/>
    </source>
</evidence>
<reference evidence="4 5" key="1">
    <citation type="submission" date="2016-09" db="EMBL/GenBank/DDBJ databases">
        <title>Photobacterium proteolyticum sp. nov. a protease producing bacterium isolated from ocean sediments of Laizhou Bay.</title>
        <authorList>
            <person name="Li Y."/>
        </authorList>
    </citation>
    <scope>NUCLEOTIDE SEQUENCE [LARGE SCALE GENOMIC DNA]</scope>
    <source>
        <strain evidence="4 5">13-12</strain>
    </source>
</reference>
<evidence type="ECO:0000313" key="4">
    <source>
        <dbReference type="EMBL" id="OLQ81829.1"/>
    </source>
</evidence>
<dbReference type="Pfam" id="PF01596">
    <property type="entry name" value="Methyltransf_3"/>
    <property type="match status" value="1"/>
</dbReference>
<evidence type="ECO:0008006" key="6">
    <source>
        <dbReference type="Google" id="ProtNLM"/>
    </source>
</evidence>